<evidence type="ECO:0000313" key="13">
    <source>
        <dbReference type="WBParaSite" id="TASK_0000115101-mRNA-1"/>
    </source>
</evidence>
<dbReference type="PANTHER" id="PTHR24028">
    <property type="entry name" value="CADHERIN-87A"/>
    <property type="match status" value="1"/>
</dbReference>
<evidence type="ECO:0000256" key="8">
    <source>
        <dbReference type="PROSITE-ProRule" id="PRU00043"/>
    </source>
</evidence>
<evidence type="ECO:0000256" key="5">
    <source>
        <dbReference type="ARBA" id="ARBA00022989"/>
    </source>
</evidence>
<evidence type="ECO:0000256" key="6">
    <source>
        <dbReference type="ARBA" id="ARBA00023136"/>
    </source>
</evidence>
<gene>
    <name evidence="11" type="ORF">TASK_LOCUS1152</name>
</gene>
<dbReference type="InterPro" id="IPR020894">
    <property type="entry name" value="Cadherin_CS"/>
</dbReference>
<dbReference type="GO" id="GO:0005886">
    <property type="term" value="C:plasma membrane"/>
    <property type="evidence" value="ECO:0007669"/>
    <property type="project" value="InterPro"/>
</dbReference>
<dbReference type="SUPFAM" id="SSF49313">
    <property type="entry name" value="Cadherin-like"/>
    <property type="match status" value="1"/>
</dbReference>
<dbReference type="InterPro" id="IPR002126">
    <property type="entry name" value="Cadherin-like_dom"/>
</dbReference>
<dbReference type="EMBL" id="UYRS01000243">
    <property type="protein sequence ID" value="VDK22584.1"/>
    <property type="molecule type" value="Genomic_DNA"/>
</dbReference>
<feature type="signal peptide" evidence="9">
    <location>
        <begin position="1"/>
        <end position="25"/>
    </location>
</feature>
<keyword evidence="9" id="KW-0732">Signal</keyword>
<dbReference type="CDD" id="cd11304">
    <property type="entry name" value="Cadherin_repeat"/>
    <property type="match status" value="1"/>
</dbReference>
<accession>A0A0R3VUX4</accession>
<evidence type="ECO:0000256" key="9">
    <source>
        <dbReference type="SAM" id="SignalP"/>
    </source>
</evidence>
<feature type="chain" id="PRO_5043132483" evidence="9">
    <location>
        <begin position="26"/>
        <end position="173"/>
    </location>
</feature>
<dbReference type="PANTHER" id="PTHR24028:SF328">
    <property type="entry name" value="CADHERIN-3"/>
    <property type="match status" value="1"/>
</dbReference>
<keyword evidence="3" id="KW-0677">Repeat</keyword>
<dbReference type="InterPro" id="IPR050174">
    <property type="entry name" value="Protocadherin/Cadherin-CA"/>
</dbReference>
<dbReference type="Gene3D" id="2.60.40.60">
    <property type="entry name" value="Cadherins"/>
    <property type="match status" value="1"/>
</dbReference>
<reference evidence="11 12" key="2">
    <citation type="submission" date="2018-11" db="EMBL/GenBank/DDBJ databases">
        <authorList>
            <consortium name="Pathogen Informatics"/>
        </authorList>
    </citation>
    <scope>NUCLEOTIDE SEQUENCE [LARGE SCALE GENOMIC DNA]</scope>
</reference>
<keyword evidence="2" id="KW-0812">Transmembrane</keyword>
<comment type="subcellular location">
    <subcellularLocation>
        <location evidence="1">Membrane</location>
        <topology evidence="1">Single-pass membrane protein</topology>
    </subcellularLocation>
</comment>
<evidence type="ECO:0000256" key="7">
    <source>
        <dbReference type="ARBA" id="ARBA00023180"/>
    </source>
</evidence>
<keyword evidence="4 8" id="KW-0106">Calcium</keyword>
<dbReference type="AlphaFoldDB" id="A0A0R3VUX4"/>
<feature type="domain" description="Cadherin" evidence="10">
    <location>
        <begin position="24"/>
        <end position="164"/>
    </location>
</feature>
<proteinExistence type="predicted"/>
<dbReference type="OrthoDB" id="10029135at2759"/>
<keyword evidence="6" id="KW-0472">Membrane</keyword>
<dbReference type="GO" id="GO:0005509">
    <property type="term" value="F:calcium ion binding"/>
    <property type="evidence" value="ECO:0007669"/>
    <property type="project" value="UniProtKB-UniRule"/>
</dbReference>
<dbReference type="WBParaSite" id="TASK_0000115101-mRNA-1">
    <property type="protein sequence ID" value="TASK_0000115101-mRNA-1"/>
    <property type="gene ID" value="TASK_0000115101"/>
</dbReference>
<protein>
    <submittedName>
        <fullName evidence="13">Cadherin_2 domain-containing protein</fullName>
    </submittedName>
</protein>
<evidence type="ECO:0000256" key="3">
    <source>
        <dbReference type="ARBA" id="ARBA00022737"/>
    </source>
</evidence>
<dbReference type="Proteomes" id="UP000282613">
    <property type="component" value="Unassembled WGS sequence"/>
</dbReference>
<dbReference type="PROSITE" id="PS50268">
    <property type="entry name" value="CADHERIN_2"/>
    <property type="match status" value="1"/>
</dbReference>
<evidence type="ECO:0000256" key="1">
    <source>
        <dbReference type="ARBA" id="ARBA00004167"/>
    </source>
</evidence>
<organism evidence="13">
    <name type="scientific">Taenia asiatica</name>
    <name type="common">Asian tapeworm</name>
    <dbReference type="NCBI Taxonomy" id="60517"/>
    <lineage>
        <taxon>Eukaryota</taxon>
        <taxon>Metazoa</taxon>
        <taxon>Spiralia</taxon>
        <taxon>Lophotrochozoa</taxon>
        <taxon>Platyhelminthes</taxon>
        <taxon>Cestoda</taxon>
        <taxon>Eucestoda</taxon>
        <taxon>Cyclophyllidea</taxon>
        <taxon>Taeniidae</taxon>
        <taxon>Taenia</taxon>
    </lineage>
</organism>
<sequence>MVTYRAHRPIAFLTMLVLSLAASWAAQQTIVLGDDTPKGEVVAENVLGDVMSIVSGSSGGTVTHALLKSPVSSYFHVDERTGMLVTRRPVDRDTLCVDSGLCCTQNTQNSQLSSIRPADNGELGTVCALSLDVAVTTGHRRDSVPSTQKVFVEVKDENDHAPVFVVSQEPCLK</sequence>
<dbReference type="PROSITE" id="PS00232">
    <property type="entry name" value="CADHERIN_1"/>
    <property type="match status" value="1"/>
</dbReference>
<keyword evidence="5" id="KW-1133">Transmembrane helix</keyword>
<dbReference type="InterPro" id="IPR015919">
    <property type="entry name" value="Cadherin-like_sf"/>
</dbReference>
<dbReference type="STRING" id="60517.A0A0R3VUX4"/>
<dbReference type="PRINTS" id="PR00205">
    <property type="entry name" value="CADHERIN"/>
</dbReference>
<dbReference type="GO" id="GO:0007156">
    <property type="term" value="P:homophilic cell adhesion via plasma membrane adhesion molecules"/>
    <property type="evidence" value="ECO:0007669"/>
    <property type="project" value="InterPro"/>
</dbReference>
<keyword evidence="7" id="KW-0325">Glycoprotein</keyword>
<reference evidence="13" key="1">
    <citation type="submission" date="2017-02" db="UniProtKB">
        <authorList>
            <consortium name="WormBaseParasite"/>
        </authorList>
    </citation>
    <scope>IDENTIFICATION</scope>
</reference>
<evidence type="ECO:0000256" key="4">
    <source>
        <dbReference type="ARBA" id="ARBA00022837"/>
    </source>
</evidence>
<evidence type="ECO:0000313" key="12">
    <source>
        <dbReference type="Proteomes" id="UP000282613"/>
    </source>
</evidence>
<keyword evidence="12" id="KW-1185">Reference proteome</keyword>
<name>A0A0R3VUX4_TAEAS</name>
<evidence type="ECO:0000259" key="10">
    <source>
        <dbReference type="PROSITE" id="PS50268"/>
    </source>
</evidence>
<evidence type="ECO:0000313" key="11">
    <source>
        <dbReference type="EMBL" id="VDK22584.1"/>
    </source>
</evidence>
<evidence type="ECO:0000256" key="2">
    <source>
        <dbReference type="ARBA" id="ARBA00022692"/>
    </source>
</evidence>